<dbReference type="AlphaFoldDB" id="A0A1X0DNA2"/>
<protein>
    <submittedName>
        <fullName evidence="1">Uncharacterized protein</fullName>
    </submittedName>
</protein>
<gene>
    <name evidence="1" type="ORF">BST26_01450</name>
</gene>
<sequence>MTNLRRSLAAVSAAAVLALTGGPVASASADGFCADLGGSWDGGSCTAVIKSDREAEMLLSLRIPAELLDSLVMGPVLRDYYQRLFNGWRATGNTNVRDSSAYAGYDVFTGPGGVQSVIVHETYEPFGLQANNAFRAFVFDTAGGRRLLLRDLFRPGVDPFQAVAAAAAPVLPAALDAAAPPHAPGTYPFTVAEFQPDSGSAGYSGDYKAFALTQDSLLLYMPDQPMPRGDPSPRDRLVWSMDGGAVQVAVPLSSLAGSLKPEFGG</sequence>
<organism evidence="1 2">
    <name type="scientific">Mycolicibacterium insubricum</name>
    <dbReference type="NCBI Taxonomy" id="444597"/>
    <lineage>
        <taxon>Bacteria</taxon>
        <taxon>Bacillati</taxon>
        <taxon>Actinomycetota</taxon>
        <taxon>Actinomycetes</taxon>
        <taxon>Mycobacteriales</taxon>
        <taxon>Mycobacteriaceae</taxon>
        <taxon>Mycolicibacterium</taxon>
    </lineage>
</organism>
<comment type="caution">
    <text evidence="1">The sequence shown here is derived from an EMBL/GenBank/DDBJ whole genome shotgun (WGS) entry which is preliminary data.</text>
</comment>
<dbReference type="InterPro" id="IPR006311">
    <property type="entry name" value="TAT_signal"/>
</dbReference>
<accession>A0A1X0DNA2</accession>
<evidence type="ECO:0000313" key="2">
    <source>
        <dbReference type="Proteomes" id="UP000192801"/>
    </source>
</evidence>
<name>A0A1X0DNA2_9MYCO</name>
<evidence type="ECO:0000313" key="1">
    <source>
        <dbReference type="EMBL" id="ORA73863.1"/>
    </source>
</evidence>
<reference evidence="1 2" key="1">
    <citation type="submission" date="2016-12" db="EMBL/GenBank/DDBJ databases">
        <title>The new phylogeny of genus Mycobacterium.</title>
        <authorList>
            <person name="Tortoli E."/>
            <person name="Trovato A."/>
            <person name="Cirillo D.M."/>
        </authorList>
    </citation>
    <scope>NUCLEOTIDE SEQUENCE [LARGE SCALE GENOMIC DNA]</scope>
    <source>
        <strain evidence="1 2">DSM 45130</strain>
    </source>
</reference>
<dbReference type="EMBL" id="MVHS01000002">
    <property type="protein sequence ID" value="ORA73863.1"/>
    <property type="molecule type" value="Genomic_DNA"/>
</dbReference>
<dbReference type="STRING" id="444597.BST26_01450"/>
<dbReference type="PROSITE" id="PS51318">
    <property type="entry name" value="TAT"/>
    <property type="match status" value="1"/>
</dbReference>
<proteinExistence type="predicted"/>
<dbReference type="Proteomes" id="UP000192801">
    <property type="component" value="Unassembled WGS sequence"/>
</dbReference>
<keyword evidence="2" id="KW-1185">Reference proteome</keyword>